<dbReference type="AlphaFoldDB" id="A0AA52EHJ2"/>
<dbReference type="NCBIfam" id="TIGR01730">
    <property type="entry name" value="RND_mfp"/>
    <property type="match status" value="1"/>
</dbReference>
<dbReference type="SUPFAM" id="SSF111369">
    <property type="entry name" value="HlyD-like secretion proteins"/>
    <property type="match status" value="1"/>
</dbReference>
<dbReference type="KEGG" id="tmk:QGN29_05155"/>
<dbReference type="EMBL" id="CP123872">
    <property type="protein sequence ID" value="WND03763.1"/>
    <property type="molecule type" value="Genomic_DNA"/>
</dbReference>
<dbReference type="PANTHER" id="PTHR30469">
    <property type="entry name" value="MULTIDRUG RESISTANCE PROTEIN MDTA"/>
    <property type="match status" value="1"/>
</dbReference>
<keyword evidence="3" id="KW-1185">Reference proteome</keyword>
<dbReference type="GO" id="GO:1990281">
    <property type="term" value="C:efflux pump complex"/>
    <property type="evidence" value="ECO:0007669"/>
    <property type="project" value="TreeGrafter"/>
</dbReference>
<dbReference type="RefSeq" id="WP_310799617.1">
    <property type="nucleotide sequence ID" value="NZ_CP123872.1"/>
</dbReference>
<dbReference type="Gene3D" id="2.40.50.100">
    <property type="match status" value="1"/>
</dbReference>
<dbReference type="GO" id="GO:0015562">
    <property type="term" value="F:efflux transmembrane transporter activity"/>
    <property type="evidence" value="ECO:0007669"/>
    <property type="project" value="TreeGrafter"/>
</dbReference>
<sequence>MHLKTKIEALKVPLISAGIMLGGFLYFSSQSETVEATGESTNVVQKGELVAAYRPTHPLHEYRIRATGRLQAQNTLSVVGEVTGKVTYVSPELRAGKRFKEGDLLFTINDAIYKSDLLQAEAALASAHVQLKQAAADFNRAKELRTRGNTSASFYDTAETQWLVAQASVKQAEAQKTRAKELLSRTRISAPFEAIVVNESLSLGSYVTPGQQLAELMDASQAEISISLQKKQMAQVAATYEHGGEQPLKVTAFPSDGSVGSKSIDGVINRIESRVDPLSRTATIIAEFKEVFSEQNTGLLFADDFMAIAINIYSEQPVWKVPAGVVRDNGYVWIIDEGLKMRKLSVEVVSVEKGQALIKAPRLLTGVKVMKTMLPNEIEGKRVRLYEDRS</sequence>
<dbReference type="InterPro" id="IPR006143">
    <property type="entry name" value="RND_pump_MFP"/>
</dbReference>
<proteinExistence type="inferred from homology"/>
<organism evidence="2 3">
    <name type="scientific">Temperatibacter marinus</name>
    <dbReference type="NCBI Taxonomy" id="1456591"/>
    <lineage>
        <taxon>Bacteria</taxon>
        <taxon>Pseudomonadati</taxon>
        <taxon>Pseudomonadota</taxon>
        <taxon>Alphaproteobacteria</taxon>
        <taxon>Kordiimonadales</taxon>
        <taxon>Temperatibacteraceae</taxon>
        <taxon>Temperatibacter</taxon>
    </lineage>
</organism>
<gene>
    <name evidence="2" type="ORF">QGN29_05155</name>
</gene>
<dbReference type="Gene3D" id="2.40.30.170">
    <property type="match status" value="1"/>
</dbReference>
<comment type="similarity">
    <text evidence="1">Belongs to the membrane fusion protein (MFP) (TC 8.A.1) family.</text>
</comment>
<accession>A0AA52EHJ2</accession>
<protein>
    <submittedName>
        <fullName evidence="2">Efflux RND transporter periplasmic adaptor subunit</fullName>
    </submittedName>
</protein>
<evidence type="ECO:0000313" key="3">
    <source>
        <dbReference type="Proteomes" id="UP001268683"/>
    </source>
</evidence>
<dbReference type="Gene3D" id="1.10.287.470">
    <property type="entry name" value="Helix hairpin bin"/>
    <property type="match status" value="1"/>
</dbReference>
<reference evidence="2" key="1">
    <citation type="submission" date="2023-04" db="EMBL/GenBank/DDBJ databases">
        <title>Complete genome sequence of Temperatibacter marinus.</title>
        <authorList>
            <person name="Rong J.-C."/>
            <person name="Yi M.-L."/>
            <person name="Zhao Q."/>
        </authorList>
    </citation>
    <scope>NUCLEOTIDE SEQUENCE</scope>
    <source>
        <strain evidence="2">NBRC 110045</strain>
    </source>
</reference>
<name>A0AA52EHJ2_9PROT</name>
<dbReference type="Proteomes" id="UP001268683">
    <property type="component" value="Chromosome"/>
</dbReference>
<evidence type="ECO:0000256" key="1">
    <source>
        <dbReference type="ARBA" id="ARBA00009477"/>
    </source>
</evidence>
<evidence type="ECO:0000313" key="2">
    <source>
        <dbReference type="EMBL" id="WND03763.1"/>
    </source>
</evidence>